<comment type="caution">
    <text evidence="2">The sequence shown here is derived from an EMBL/GenBank/DDBJ whole genome shotgun (WGS) entry which is preliminary data.</text>
</comment>
<organism evidence="2 3">
    <name type="scientific">Polyplax serrata</name>
    <name type="common">Common mouse louse</name>
    <dbReference type="NCBI Taxonomy" id="468196"/>
    <lineage>
        <taxon>Eukaryota</taxon>
        <taxon>Metazoa</taxon>
        <taxon>Ecdysozoa</taxon>
        <taxon>Arthropoda</taxon>
        <taxon>Hexapoda</taxon>
        <taxon>Insecta</taxon>
        <taxon>Pterygota</taxon>
        <taxon>Neoptera</taxon>
        <taxon>Paraneoptera</taxon>
        <taxon>Psocodea</taxon>
        <taxon>Troctomorpha</taxon>
        <taxon>Phthiraptera</taxon>
        <taxon>Anoplura</taxon>
        <taxon>Polyplacidae</taxon>
        <taxon>Polyplax</taxon>
    </lineage>
</organism>
<evidence type="ECO:0000256" key="1">
    <source>
        <dbReference type="SAM" id="MobiDB-lite"/>
    </source>
</evidence>
<gene>
    <name evidence="2" type="ORF">RUM44_006576</name>
</gene>
<protein>
    <submittedName>
        <fullName evidence="2">Uncharacterized protein</fullName>
    </submittedName>
</protein>
<dbReference type="EMBL" id="JAWJWF010000048">
    <property type="protein sequence ID" value="KAK6620175.1"/>
    <property type="molecule type" value="Genomic_DNA"/>
</dbReference>
<keyword evidence="3" id="KW-1185">Reference proteome</keyword>
<accession>A0ABR1AII1</accession>
<evidence type="ECO:0000313" key="2">
    <source>
        <dbReference type="EMBL" id="KAK6620175.1"/>
    </source>
</evidence>
<feature type="compositionally biased region" description="Low complexity" evidence="1">
    <location>
        <begin position="21"/>
        <end position="39"/>
    </location>
</feature>
<proteinExistence type="predicted"/>
<dbReference type="Proteomes" id="UP001359485">
    <property type="component" value="Unassembled WGS sequence"/>
</dbReference>
<feature type="region of interest" description="Disordered" evidence="1">
    <location>
        <begin position="20"/>
        <end position="43"/>
    </location>
</feature>
<sequence>MYGSIIIDDVGFLTYASRALPPGSSTNSPSPSVTSSGVPGEKDRAPQVVCHKNCLFLCLSEALVQMANARENASQGKYEREERVWVGTNPIFARHVRQPTDSPRFSATKLKLKISRLRLTGS</sequence>
<name>A0ABR1AII1_POLSC</name>
<reference evidence="2 3" key="1">
    <citation type="submission" date="2023-09" db="EMBL/GenBank/DDBJ databases">
        <title>Genomes of two closely related lineages of the louse Polyplax serrata with different host specificities.</title>
        <authorList>
            <person name="Martinu J."/>
            <person name="Tarabai H."/>
            <person name="Stefka J."/>
            <person name="Hypsa V."/>
        </authorList>
    </citation>
    <scope>NUCLEOTIDE SEQUENCE [LARGE SCALE GENOMIC DNA]</scope>
    <source>
        <strain evidence="2">98ZLc_SE</strain>
    </source>
</reference>
<evidence type="ECO:0000313" key="3">
    <source>
        <dbReference type="Proteomes" id="UP001359485"/>
    </source>
</evidence>